<feature type="transmembrane region" description="Helical" evidence="6">
    <location>
        <begin position="313"/>
        <end position="331"/>
    </location>
</feature>
<protein>
    <submittedName>
        <fullName evidence="7 8">Flippase</fullName>
    </submittedName>
</protein>
<evidence type="ECO:0000256" key="6">
    <source>
        <dbReference type="SAM" id="Phobius"/>
    </source>
</evidence>
<reference evidence="8 9" key="1">
    <citation type="submission" date="2018-07" db="EMBL/GenBank/DDBJ databases">
        <title>Parabacteroides acidifaciens nov. sp., isolated from human feces.</title>
        <authorList>
            <person name="Wang Y.J."/>
        </authorList>
    </citation>
    <scope>NUCLEOTIDE SEQUENCE [LARGE SCALE GENOMIC DNA]</scope>
    <source>
        <strain evidence="8 9">426-9</strain>
    </source>
</reference>
<proteinExistence type="predicted"/>
<feature type="transmembrane region" description="Helical" evidence="6">
    <location>
        <begin position="377"/>
        <end position="397"/>
    </location>
</feature>
<feature type="transmembrane region" description="Helical" evidence="6">
    <location>
        <begin position="226"/>
        <end position="244"/>
    </location>
</feature>
<gene>
    <name evidence="8" type="ORF">DWU89_07060</name>
    <name evidence="7" type="ORF">H8784_06895</name>
</gene>
<feature type="transmembrane region" description="Helical" evidence="6">
    <location>
        <begin position="40"/>
        <end position="63"/>
    </location>
</feature>
<evidence type="ECO:0000256" key="4">
    <source>
        <dbReference type="ARBA" id="ARBA00022989"/>
    </source>
</evidence>
<dbReference type="Proteomes" id="UP000256321">
    <property type="component" value="Unassembled WGS sequence"/>
</dbReference>
<evidence type="ECO:0000313" key="8">
    <source>
        <dbReference type="EMBL" id="RDU49775.1"/>
    </source>
</evidence>
<dbReference type="InterPro" id="IPR050833">
    <property type="entry name" value="Poly_Biosynth_Transport"/>
</dbReference>
<feature type="transmembrane region" description="Helical" evidence="6">
    <location>
        <begin position="442"/>
        <end position="459"/>
    </location>
</feature>
<organism evidence="8 9">
    <name type="scientific">Parabacteroides acidifaciens</name>
    <dbReference type="NCBI Taxonomy" id="2290935"/>
    <lineage>
        <taxon>Bacteria</taxon>
        <taxon>Pseudomonadati</taxon>
        <taxon>Bacteroidota</taxon>
        <taxon>Bacteroidia</taxon>
        <taxon>Bacteroidales</taxon>
        <taxon>Tannerellaceae</taxon>
        <taxon>Parabacteroides</taxon>
    </lineage>
</organism>
<feature type="transmembrane region" description="Helical" evidence="6">
    <location>
        <begin position="84"/>
        <end position="105"/>
    </location>
</feature>
<evidence type="ECO:0000313" key="7">
    <source>
        <dbReference type="EMBL" id="MBC8601449.1"/>
    </source>
</evidence>
<keyword evidence="2" id="KW-1003">Cell membrane</keyword>
<evidence type="ECO:0000313" key="10">
    <source>
        <dbReference type="Proteomes" id="UP000629596"/>
    </source>
</evidence>
<dbReference type="Proteomes" id="UP000629596">
    <property type="component" value="Unassembled WGS sequence"/>
</dbReference>
<dbReference type="InterPro" id="IPR002797">
    <property type="entry name" value="Polysacc_synth"/>
</dbReference>
<keyword evidence="10" id="KW-1185">Reference proteome</keyword>
<feature type="transmembrane region" description="Helical" evidence="6">
    <location>
        <begin position="343"/>
        <end position="365"/>
    </location>
</feature>
<feature type="transmembrane region" description="Helical" evidence="6">
    <location>
        <begin position="250"/>
        <end position="270"/>
    </location>
</feature>
<evidence type="ECO:0000256" key="2">
    <source>
        <dbReference type="ARBA" id="ARBA00022475"/>
    </source>
</evidence>
<keyword evidence="5 6" id="KW-0472">Membrane</keyword>
<feature type="transmembrane region" description="Helical" evidence="6">
    <location>
        <begin position="403"/>
        <end position="422"/>
    </location>
</feature>
<keyword evidence="3 6" id="KW-0812">Transmembrane</keyword>
<dbReference type="EMBL" id="QREV01000012">
    <property type="protein sequence ID" value="RDU49775.1"/>
    <property type="molecule type" value="Genomic_DNA"/>
</dbReference>
<feature type="transmembrane region" description="Helical" evidence="6">
    <location>
        <begin position="161"/>
        <end position="179"/>
    </location>
</feature>
<comment type="caution">
    <text evidence="8">The sequence shown here is derived from an EMBL/GenBank/DDBJ whole genome shotgun (WGS) entry which is preliminary data.</text>
</comment>
<comment type="subcellular location">
    <subcellularLocation>
        <location evidence="1">Cell membrane</location>
        <topology evidence="1">Multi-pass membrane protein</topology>
    </subcellularLocation>
</comment>
<name>A0A3D8HFM3_9BACT</name>
<evidence type="ECO:0000256" key="3">
    <source>
        <dbReference type="ARBA" id="ARBA00022692"/>
    </source>
</evidence>
<feature type="transmembrane region" description="Helical" evidence="6">
    <location>
        <begin position="7"/>
        <end position="28"/>
    </location>
</feature>
<evidence type="ECO:0000256" key="5">
    <source>
        <dbReference type="ARBA" id="ARBA00023136"/>
    </source>
</evidence>
<feature type="transmembrane region" description="Helical" evidence="6">
    <location>
        <begin position="465"/>
        <end position="483"/>
    </location>
</feature>
<sequence>MNQIKVGAFLSYLIIGLNNIIGLLYTPFMLRMMGQTEYGLYSLVVSVVAYLTVFDLGFGNAIVRYTAKMRAENNKEKQYEMFGIFLLLYSFIGFITFCIGFIIIGHVNTLFKVTMSVEEMDKVRIMLMLMICNLAFTFPMSIFGSIITAYENFVFQKLVNLVRIILNPVVMIIMLLIGYRAIGMVVVVTIFNVLTLLMNAWFCFYKLKIKIRLRKSSFDWPFLKEISIYSFWIFLNAIIDRIYWDSGQFILGMFTGVSVIAVYAVALQLVNIYKGFSTAISGLFLPRVTAMVTNNEGNDKISELFIRIGRIQYIILAFILSGFIVFGRVFIRFWAGPDYAQSYYIALLLFIPLLIPLIQNIGITVLQAKNKMKFRSILYLVVSICSLGISVPLAKLYGGIGCALGTAFALVIGQIIIMNIYYHKRVGLDMIAFWKEIGKMSVIPIVLSLLGCLLLYYVQLDSWGMFVLIVFVFSVVYIFLFWFKGMNQYERDLFMKPIQKMQKKNI</sequence>
<dbReference type="Pfam" id="PF01943">
    <property type="entry name" value="Polysacc_synt"/>
    <property type="match status" value="1"/>
</dbReference>
<evidence type="ECO:0000256" key="1">
    <source>
        <dbReference type="ARBA" id="ARBA00004651"/>
    </source>
</evidence>
<accession>A0A3D8HFM3</accession>
<dbReference type="PANTHER" id="PTHR30250">
    <property type="entry name" value="PST FAMILY PREDICTED COLANIC ACID TRANSPORTER"/>
    <property type="match status" value="1"/>
</dbReference>
<feature type="transmembrane region" description="Helical" evidence="6">
    <location>
        <begin position="185"/>
        <end position="205"/>
    </location>
</feature>
<dbReference type="RefSeq" id="WP_115498943.1">
    <property type="nucleotide sequence ID" value="NZ_JACRTI010000012.1"/>
</dbReference>
<dbReference type="AlphaFoldDB" id="A0A3D8HFM3"/>
<reference evidence="7 10" key="2">
    <citation type="submission" date="2020-08" db="EMBL/GenBank/DDBJ databases">
        <title>Genome public.</title>
        <authorList>
            <person name="Liu C."/>
            <person name="Sun Q."/>
        </authorList>
    </citation>
    <scope>NUCLEOTIDE SEQUENCE [LARGE SCALE GENOMIC DNA]</scope>
    <source>
        <strain evidence="7 10">426_9</strain>
    </source>
</reference>
<evidence type="ECO:0000313" key="9">
    <source>
        <dbReference type="Proteomes" id="UP000256321"/>
    </source>
</evidence>
<dbReference type="EMBL" id="JACRTI010000012">
    <property type="protein sequence ID" value="MBC8601449.1"/>
    <property type="molecule type" value="Genomic_DNA"/>
</dbReference>
<dbReference type="GO" id="GO:0005886">
    <property type="term" value="C:plasma membrane"/>
    <property type="evidence" value="ECO:0007669"/>
    <property type="project" value="UniProtKB-SubCell"/>
</dbReference>
<keyword evidence="4 6" id="KW-1133">Transmembrane helix</keyword>
<feature type="transmembrane region" description="Helical" evidence="6">
    <location>
        <begin position="125"/>
        <end position="149"/>
    </location>
</feature>
<dbReference type="PANTHER" id="PTHR30250:SF26">
    <property type="entry name" value="PSMA PROTEIN"/>
    <property type="match status" value="1"/>
</dbReference>